<organism evidence="1 2">
    <name type="scientific">Alkalispirillum mobile</name>
    <dbReference type="NCBI Taxonomy" id="85925"/>
    <lineage>
        <taxon>Bacteria</taxon>
        <taxon>Pseudomonadati</taxon>
        <taxon>Pseudomonadota</taxon>
        <taxon>Gammaproteobacteria</taxon>
        <taxon>Chromatiales</taxon>
        <taxon>Ectothiorhodospiraceae</taxon>
        <taxon>Alkalispirillum</taxon>
    </lineage>
</organism>
<name>A0A498CDJ8_9GAMM</name>
<comment type="caution">
    <text evidence="1">The sequence shown here is derived from an EMBL/GenBank/DDBJ whole genome shotgun (WGS) entry which is preliminary data.</text>
</comment>
<reference evidence="1 2" key="1">
    <citation type="submission" date="2018-10" db="EMBL/GenBank/DDBJ databases">
        <title>Genomic Encyclopedia of Type Strains, Phase IV (KMG-IV): sequencing the most valuable type-strain genomes for metagenomic binning, comparative biology and taxonomic classification.</title>
        <authorList>
            <person name="Goeker M."/>
        </authorList>
    </citation>
    <scope>NUCLEOTIDE SEQUENCE [LARGE SCALE GENOMIC DNA]</scope>
    <source>
        <strain evidence="1 2">DSM 12769</strain>
    </source>
</reference>
<accession>A0A498CDJ8</accession>
<dbReference type="Pfam" id="PF05768">
    <property type="entry name" value="Glrx-like"/>
    <property type="match status" value="1"/>
</dbReference>
<dbReference type="InterPro" id="IPR008554">
    <property type="entry name" value="Glutaredoxin-like"/>
</dbReference>
<gene>
    <name evidence="1" type="ORF">DFR31_0420</name>
</gene>
<evidence type="ECO:0000313" key="2">
    <source>
        <dbReference type="Proteomes" id="UP000275461"/>
    </source>
</evidence>
<dbReference type="Proteomes" id="UP000275461">
    <property type="component" value="Unassembled WGS sequence"/>
</dbReference>
<dbReference type="InterPro" id="IPR036249">
    <property type="entry name" value="Thioredoxin-like_sf"/>
</dbReference>
<dbReference type="OrthoDB" id="8537427at2"/>
<dbReference type="EMBL" id="RCDA01000001">
    <property type="protein sequence ID" value="RLK50518.1"/>
    <property type="molecule type" value="Genomic_DNA"/>
</dbReference>
<dbReference type="RefSeq" id="WP_121441005.1">
    <property type="nucleotide sequence ID" value="NZ_RCDA01000001.1"/>
</dbReference>
<sequence>MLYLYMTDCCHLCEEAERLLETVAAYQSMEWRPRDVVEDPEWMATYGGHIPVLADDAGHRLGWPFDATDLLQFLEAAR</sequence>
<proteinExistence type="predicted"/>
<dbReference type="Gene3D" id="3.40.30.10">
    <property type="entry name" value="Glutaredoxin"/>
    <property type="match status" value="1"/>
</dbReference>
<dbReference type="SUPFAM" id="SSF52833">
    <property type="entry name" value="Thioredoxin-like"/>
    <property type="match status" value="1"/>
</dbReference>
<dbReference type="AlphaFoldDB" id="A0A498CDJ8"/>
<protein>
    <submittedName>
        <fullName evidence="1">Glutaredoxin-like protein DUF836</fullName>
    </submittedName>
</protein>
<evidence type="ECO:0000313" key="1">
    <source>
        <dbReference type="EMBL" id="RLK50518.1"/>
    </source>
</evidence>
<keyword evidence="2" id="KW-1185">Reference proteome</keyword>